<dbReference type="EMBL" id="JAIOIV010000151">
    <property type="protein sequence ID" value="MBZ0158429.1"/>
    <property type="molecule type" value="Genomic_DNA"/>
</dbReference>
<reference evidence="1" key="2">
    <citation type="submission" date="2021-08" db="EMBL/GenBank/DDBJ databases">
        <authorList>
            <person name="Dalcin Martins P."/>
        </authorList>
    </citation>
    <scope>NUCLEOTIDE SEQUENCE</scope>
    <source>
        <strain evidence="1">MAG_39</strain>
    </source>
</reference>
<name>A0A953SIG0_9BACT</name>
<dbReference type="InterPro" id="IPR011604">
    <property type="entry name" value="PDDEXK-like_dom_sf"/>
</dbReference>
<dbReference type="Gene3D" id="3.90.320.10">
    <property type="match status" value="1"/>
</dbReference>
<sequence length="394" mass="45562">MLAEVLHKIAGFDREERGDYFPRPSLAGPERCLRALTYWAMGTPEDKGMADRFLMVLDDSSWHEELTADWIRKSAYALHSQQMSVDICRMGIYPQTKDKEGNITEPTRHCTTCDQEVPLDVLHGHIDGIVTDLLGTDYLWEHKALNHFTFERFWNGELPMDYLTQCCLYLRGLQLVNPEMKRGNLLIKNKNTSAYIDYLIEYDNANDTATIIEISHSNGTKKQGGQAFPGITNSAIERFRTVREHVARQELPDRPHELGTQFPCGYCAWEETCWSGYEQEYHELAQDVEFEQDVVDLCRLYLEEAMHEKNAGARKDELRQQIRAILAEKEASKGKAGDYLIHNRLQKEVRLKKKEEIPEEYLPYVTKESLKEILTIRKVVPKTEAKTKKKGKSK</sequence>
<protein>
    <recommendedName>
        <fullName evidence="3">PD-(D/E)XK endonuclease-like domain-containing protein</fullName>
    </recommendedName>
</protein>
<proteinExistence type="predicted"/>
<evidence type="ECO:0000313" key="2">
    <source>
        <dbReference type="Proteomes" id="UP000705867"/>
    </source>
</evidence>
<comment type="caution">
    <text evidence="1">The sequence shown here is derived from an EMBL/GenBank/DDBJ whole genome shotgun (WGS) entry which is preliminary data.</text>
</comment>
<dbReference type="Proteomes" id="UP000705867">
    <property type="component" value="Unassembled WGS sequence"/>
</dbReference>
<gene>
    <name evidence="1" type="ORF">K8I29_19700</name>
</gene>
<dbReference type="AlphaFoldDB" id="A0A953SIG0"/>
<organism evidence="1 2">
    <name type="scientific">Candidatus Nitrobium versatile</name>
    <dbReference type="NCBI Taxonomy" id="2884831"/>
    <lineage>
        <taxon>Bacteria</taxon>
        <taxon>Pseudomonadati</taxon>
        <taxon>Nitrospirota</taxon>
        <taxon>Nitrospiria</taxon>
        <taxon>Nitrospirales</taxon>
        <taxon>Nitrospiraceae</taxon>
        <taxon>Candidatus Nitrobium</taxon>
    </lineage>
</organism>
<evidence type="ECO:0008006" key="3">
    <source>
        <dbReference type="Google" id="ProtNLM"/>
    </source>
</evidence>
<accession>A0A953SIG0</accession>
<reference evidence="1" key="1">
    <citation type="journal article" date="2021" name="bioRxiv">
        <title>Unraveling nitrogen, sulfur and carbon metabolic pathways and microbial community transcriptional responses to substrate deprivation and toxicity stresses in a bioreactor mimicking anoxic brackish coastal sediment conditions.</title>
        <authorList>
            <person name="Martins P.D."/>
            <person name="Echeveste M.J."/>
            <person name="Arshad A."/>
            <person name="Kurth J."/>
            <person name="Ouboter H."/>
            <person name="Jetten M.S.M."/>
            <person name="Welte C.U."/>
        </authorList>
    </citation>
    <scope>NUCLEOTIDE SEQUENCE</scope>
    <source>
        <strain evidence="1">MAG_39</strain>
    </source>
</reference>
<evidence type="ECO:0000313" key="1">
    <source>
        <dbReference type="EMBL" id="MBZ0158429.1"/>
    </source>
</evidence>